<evidence type="ECO:0000256" key="6">
    <source>
        <dbReference type="ARBA" id="ARBA00023163"/>
    </source>
</evidence>
<dbReference type="PANTHER" id="PTHR12809:SF2">
    <property type="entry name" value="MEDIATOR OF RNA POLYMERASE II TRANSCRIPTION SUBUNIT 14"/>
    <property type="match status" value="1"/>
</dbReference>
<keyword evidence="6 9" id="KW-0804">Transcription</keyword>
<gene>
    <name evidence="12" type="ORF">BD289DRAFT_37794</name>
</gene>
<protein>
    <recommendedName>
        <fullName evidence="3 9">Mediator of RNA polymerase II transcription subunit 14</fullName>
    </recommendedName>
    <alternativeName>
        <fullName evidence="8 9">Mediator complex subunit 14</fullName>
    </alternativeName>
</protein>
<dbReference type="PANTHER" id="PTHR12809">
    <property type="entry name" value="MEDIATOR COMPLEX SUBUNIT"/>
    <property type="match status" value="1"/>
</dbReference>
<dbReference type="GO" id="GO:0070847">
    <property type="term" value="C:core mediator complex"/>
    <property type="evidence" value="ECO:0007669"/>
    <property type="project" value="TreeGrafter"/>
</dbReference>
<comment type="function">
    <text evidence="9">Component of the Mediator complex, a coactivator involved in the regulated transcription of nearly all RNA polymerase II-dependent genes. Mediator functions as a bridge to convey information from gene-specific regulatory proteins to the basal RNA polymerase II transcription machinery. Mediator is recruited to promoters by direct interactions with regulatory proteins and serves as a scaffold for the assembly of a functional preinitiation complex with RNA polymerase II and the general transcription factors.</text>
</comment>
<name>A0A2T3AIS1_9PEZI</name>
<evidence type="ECO:0000256" key="2">
    <source>
        <dbReference type="ARBA" id="ARBA00007813"/>
    </source>
</evidence>
<keyword evidence="7 9" id="KW-0539">Nucleus</keyword>
<reference evidence="12 13" key="1">
    <citation type="journal article" date="2018" name="Mycol. Prog.">
        <title>Coniella lustricola, a new species from submerged detritus.</title>
        <authorList>
            <person name="Raudabaugh D.B."/>
            <person name="Iturriaga T."/>
            <person name="Carver A."/>
            <person name="Mondo S."/>
            <person name="Pangilinan J."/>
            <person name="Lipzen A."/>
            <person name="He G."/>
            <person name="Amirebrahimi M."/>
            <person name="Grigoriev I.V."/>
            <person name="Miller A.N."/>
        </authorList>
    </citation>
    <scope>NUCLEOTIDE SEQUENCE [LARGE SCALE GENOMIC DNA]</scope>
    <source>
        <strain evidence="12 13">B22-T-1</strain>
    </source>
</reference>
<dbReference type="GO" id="GO:0003712">
    <property type="term" value="F:transcription coregulator activity"/>
    <property type="evidence" value="ECO:0007669"/>
    <property type="project" value="UniProtKB-UniRule"/>
</dbReference>
<evidence type="ECO:0000256" key="7">
    <source>
        <dbReference type="ARBA" id="ARBA00023242"/>
    </source>
</evidence>
<evidence type="ECO:0000313" key="13">
    <source>
        <dbReference type="Proteomes" id="UP000241462"/>
    </source>
</evidence>
<dbReference type="Pfam" id="PF08638">
    <property type="entry name" value="Med14"/>
    <property type="match status" value="1"/>
</dbReference>
<dbReference type="AlphaFoldDB" id="A0A2T3AIS1"/>
<dbReference type="STRING" id="2025994.A0A2T3AIS1"/>
<evidence type="ECO:0000256" key="5">
    <source>
        <dbReference type="ARBA" id="ARBA00023159"/>
    </source>
</evidence>
<evidence type="ECO:0000313" key="12">
    <source>
        <dbReference type="EMBL" id="PSR99379.1"/>
    </source>
</evidence>
<accession>A0A2T3AIS1</accession>
<evidence type="ECO:0000256" key="3">
    <source>
        <dbReference type="ARBA" id="ARBA00019619"/>
    </source>
</evidence>
<feature type="compositionally biased region" description="Polar residues" evidence="10">
    <location>
        <begin position="119"/>
        <end position="131"/>
    </location>
</feature>
<comment type="subcellular location">
    <subcellularLocation>
        <location evidence="1 9">Nucleus</location>
    </subcellularLocation>
</comment>
<dbReference type="Pfam" id="PF26204">
    <property type="entry name" value="Med14_fung"/>
    <property type="match status" value="1"/>
</dbReference>
<evidence type="ECO:0000259" key="11">
    <source>
        <dbReference type="Pfam" id="PF08638"/>
    </source>
</evidence>
<keyword evidence="4 9" id="KW-0805">Transcription regulation</keyword>
<dbReference type="Proteomes" id="UP000241462">
    <property type="component" value="Unassembled WGS sequence"/>
</dbReference>
<evidence type="ECO:0000256" key="8">
    <source>
        <dbReference type="ARBA" id="ARBA00032007"/>
    </source>
</evidence>
<sequence length="1113" mass="124206">MEIGTTQNGTVVRNNHDRNLKIANGANGAVMKRDPSPNKAKQAAISSTPITNGSLNAQQQLQAGSNATDTTMTSSNPPEIAHITANFIPLPFILQRLAQKSHNDLQTKIEELARMPPLQTSINGNTANVQEDSSEENQNKKANLLGFLNELHTKWTKTLVMSEWSRKSGQVSKLIDLHSHILEQLRKYDMILDRIGHIKRNLYGARLPDPDIKTALQVLSTGRADWMPDFTFIPPPALKADEIQNWVAELNTLLAFRLNLHDYNKRPYAFRNFSIADGRATFKVDGEFEVDLTIADDDPESQWWFINFRFNFSPTPPELNDKVWHFVESSVNDALARDGLKGCYDFLHGYVLTYKIRELQRQAVLLSKQHWIDNLKVEPLNRALCIQYWAQRYPGTGPNPDTNAGPKSWIIVGVNSGKTPQAGAIPTLHPTSYINIRWFRDGKEVTDDDVLFDTDSISAESLLKQIICKHIKHILTSLCNKLMSKPRYSSRQANISMKLHKTEPSQSYLKVQLTHSETLAIQLNTVTGNFYFEPAKAVTSKREAQLNARARDAVEDGFNQIESIRWQCLMWELARLGRPMGWTMCKRPVQPDEAKKLHSSREPYQSLWLKRENWGPAWYIVVCLSLAGDAWWLVELTEDSPQQAKAGSASVVNRPPNQLANVRAGNVPQQPTARIKSQHGLPIKSLNPELSTEFFSLLNNNANLTICAIRDWIQKPGSSSKPACGFIQAGNSSSLQNKLLPQMFFKASAVMQSLSSTGHNQIASKSNLSWAGEHFALKYRDEISGPNGQIQILHEVTVAVKDKSMFSLIKQEHVDRDVRYDAKAGHFIMQIRRTLRESCLPLIATRIKAINRLVEFVTAISGCAGGVESESVTLCQFVFTYGDNHERPEASGKRWKVTLDLADQQQLKISLEPDNPHIRVIEMLNKVVNSARGMKELPRVLQLTLPLHRALDATVAAWHTVFLNNQGTLRMVLHRIDWLVLQFDLPPPANTKTTTANSKSAERSLRLSINTKVRCEEQWWEVQRVSNPGAALDEFDHALRPIFTSRMAPGGWHGLETSAIVKIDGVGIEALLRAISLAIVSLAMGTSGPALQGGAAGGGAGGGMSRGAAIVLD</sequence>
<comment type="similarity">
    <text evidence="2 9">Belongs to the Mediator complex subunit 14 family.</text>
</comment>
<feature type="domain" description="Mediator complex subunit MED14 N-terminal" evidence="11">
    <location>
        <begin position="87"/>
        <end position="296"/>
    </location>
</feature>
<comment type="subunit">
    <text evidence="9">Component of the Mediator complex.</text>
</comment>
<dbReference type="OrthoDB" id="205099at2759"/>
<evidence type="ECO:0000256" key="9">
    <source>
        <dbReference type="RuleBase" id="RU365082"/>
    </source>
</evidence>
<dbReference type="InParanoid" id="A0A2T3AIS1"/>
<dbReference type="EMBL" id="KZ678384">
    <property type="protein sequence ID" value="PSR99379.1"/>
    <property type="molecule type" value="Genomic_DNA"/>
</dbReference>
<dbReference type="InterPro" id="IPR055122">
    <property type="entry name" value="Med14_N"/>
</dbReference>
<dbReference type="GO" id="GO:0006357">
    <property type="term" value="P:regulation of transcription by RNA polymerase II"/>
    <property type="evidence" value="ECO:0007669"/>
    <property type="project" value="InterPro"/>
</dbReference>
<dbReference type="FunCoup" id="A0A2T3AIS1">
    <property type="interactions" value="219"/>
</dbReference>
<evidence type="ECO:0000256" key="4">
    <source>
        <dbReference type="ARBA" id="ARBA00023015"/>
    </source>
</evidence>
<organism evidence="12 13">
    <name type="scientific">Coniella lustricola</name>
    <dbReference type="NCBI Taxonomy" id="2025994"/>
    <lineage>
        <taxon>Eukaryota</taxon>
        <taxon>Fungi</taxon>
        <taxon>Dikarya</taxon>
        <taxon>Ascomycota</taxon>
        <taxon>Pezizomycotina</taxon>
        <taxon>Sordariomycetes</taxon>
        <taxon>Sordariomycetidae</taxon>
        <taxon>Diaporthales</taxon>
        <taxon>Schizoparmaceae</taxon>
        <taxon>Coniella</taxon>
    </lineage>
</organism>
<evidence type="ECO:0000256" key="1">
    <source>
        <dbReference type="ARBA" id="ARBA00004123"/>
    </source>
</evidence>
<dbReference type="GO" id="GO:0016592">
    <property type="term" value="C:mediator complex"/>
    <property type="evidence" value="ECO:0007669"/>
    <property type="project" value="UniProtKB-UniRule"/>
</dbReference>
<feature type="region of interest" description="Disordered" evidence="10">
    <location>
        <begin position="119"/>
        <end position="138"/>
    </location>
</feature>
<evidence type="ECO:0000256" key="10">
    <source>
        <dbReference type="SAM" id="MobiDB-lite"/>
    </source>
</evidence>
<dbReference type="InterPro" id="IPR013947">
    <property type="entry name" value="Mediator_Med14"/>
</dbReference>
<proteinExistence type="inferred from homology"/>
<keyword evidence="5 9" id="KW-0010">Activator</keyword>
<keyword evidence="13" id="KW-1185">Reference proteome</keyword>